<evidence type="ECO:0000256" key="11">
    <source>
        <dbReference type="ARBA" id="ARBA00023310"/>
    </source>
</evidence>
<keyword evidence="8" id="KW-0406">Ion transport</keyword>
<dbReference type="PROSITE" id="PS00153">
    <property type="entry name" value="ATPASE_GAMMA"/>
    <property type="match status" value="1"/>
</dbReference>
<dbReference type="PRINTS" id="PR00126">
    <property type="entry name" value="ATPASEGAMMA"/>
</dbReference>
<dbReference type="FunFam" id="1.10.287.80:FF:000003">
    <property type="entry name" value="ATP synthase gamma chain, chloroplastic"/>
    <property type="match status" value="1"/>
</dbReference>
<keyword evidence="5" id="KW-1003">Cell membrane</keyword>
<name>A0A382GVK2_9ZZZZ</name>
<protein>
    <recommendedName>
        <fullName evidence="14">F-ATPase gamma subunit</fullName>
    </recommendedName>
</protein>
<keyword evidence="4" id="KW-0813">Transport</keyword>
<evidence type="ECO:0000256" key="1">
    <source>
        <dbReference type="ARBA" id="ARBA00003456"/>
    </source>
</evidence>
<keyword evidence="11" id="KW-0066">ATP synthesis</keyword>
<dbReference type="PIRSF" id="PIRSF039089">
    <property type="entry name" value="ATP_synthase_gamma"/>
    <property type="match status" value="1"/>
</dbReference>
<keyword evidence="7" id="KW-0375">Hydrogen ion transport</keyword>
<dbReference type="Gene3D" id="3.40.1380.10">
    <property type="match status" value="1"/>
</dbReference>
<dbReference type="HAMAP" id="MF_00815">
    <property type="entry name" value="ATP_synth_gamma_bact"/>
    <property type="match status" value="1"/>
</dbReference>
<accession>A0A382GVK2</accession>
<evidence type="ECO:0000256" key="6">
    <source>
        <dbReference type="ARBA" id="ARBA00022519"/>
    </source>
</evidence>
<evidence type="ECO:0008006" key="14">
    <source>
        <dbReference type="Google" id="ProtNLM"/>
    </source>
</evidence>
<dbReference type="PANTHER" id="PTHR11693">
    <property type="entry name" value="ATP SYNTHASE GAMMA CHAIN"/>
    <property type="match status" value="1"/>
</dbReference>
<keyword evidence="10" id="KW-0139">CF(1)</keyword>
<comment type="function">
    <text evidence="1">Produces ATP from ADP in the presence of a proton gradient across the membrane. The gamma chain is believed to be important in regulating ATPase activity and the flow of protons through the CF(0) complex.</text>
</comment>
<dbReference type="NCBIfam" id="TIGR01146">
    <property type="entry name" value="ATPsyn_F1gamma"/>
    <property type="match status" value="1"/>
</dbReference>
<dbReference type="PANTHER" id="PTHR11693:SF22">
    <property type="entry name" value="ATP SYNTHASE SUBUNIT GAMMA, MITOCHONDRIAL"/>
    <property type="match status" value="1"/>
</dbReference>
<dbReference type="CDD" id="cd12151">
    <property type="entry name" value="F1-ATPase_gamma"/>
    <property type="match status" value="1"/>
</dbReference>
<sequence>MPSLDDLKKRITSVKSTQKITKAMKMVAAAKLRKAQESAEKGRPFSEKMNNIILNLSSSISDKENAPKFLVGTGKDNVHLCVVITADRGLCGGFNTNICRKAKNYFEKILKEGKTLKIFTVGSKGHDQLKRAYGSSIIEKTNFKGFKNISYKEAEEIGKKIIKLFNENKFDVCKIFYNKFKNVITQIPQAQQIIPIENVQNKNEYKNLENFYEFEPEENEILEDLLPRNISTQIFKAFLENAASEQGSRMTAMDNATRNAGDLVDKLTITYNRSRQAAITKELIEIISGAESL</sequence>
<evidence type="ECO:0000256" key="5">
    <source>
        <dbReference type="ARBA" id="ARBA00022475"/>
    </source>
</evidence>
<dbReference type="GO" id="GO:0045259">
    <property type="term" value="C:proton-transporting ATP synthase complex"/>
    <property type="evidence" value="ECO:0007669"/>
    <property type="project" value="UniProtKB-KW"/>
</dbReference>
<comment type="subcellular location">
    <subcellularLocation>
        <location evidence="2">Membrane</location>
        <topology evidence="2">Peripheral membrane protein</topology>
    </subcellularLocation>
    <subcellularLocation>
        <location evidence="12">Thylakoid</location>
    </subcellularLocation>
</comment>
<dbReference type="SUPFAM" id="SSF52943">
    <property type="entry name" value="ATP synthase (F1-ATPase), gamma subunit"/>
    <property type="match status" value="1"/>
</dbReference>
<dbReference type="InterPro" id="IPR035968">
    <property type="entry name" value="ATP_synth_F1_ATPase_gsu"/>
</dbReference>
<evidence type="ECO:0000256" key="7">
    <source>
        <dbReference type="ARBA" id="ARBA00022781"/>
    </source>
</evidence>
<dbReference type="GO" id="GO:0046933">
    <property type="term" value="F:proton-transporting ATP synthase activity, rotational mechanism"/>
    <property type="evidence" value="ECO:0007669"/>
    <property type="project" value="InterPro"/>
</dbReference>
<dbReference type="InterPro" id="IPR000131">
    <property type="entry name" value="ATP_synth_F1_gsu"/>
</dbReference>
<dbReference type="EMBL" id="UINC01057627">
    <property type="protein sequence ID" value="SVB78989.1"/>
    <property type="molecule type" value="Genomic_DNA"/>
</dbReference>
<evidence type="ECO:0000256" key="3">
    <source>
        <dbReference type="ARBA" id="ARBA00007681"/>
    </source>
</evidence>
<dbReference type="InterPro" id="IPR023632">
    <property type="entry name" value="ATP_synth_F1_gsu_CS"/>
</dbReference>
<dbReference type="GO" id="GO:0009579">
    <property type="term" value="C:thylakoid"/>
    <property type="evidence" value="ECO:0007669"/>
    <property type="project" value="UniProtKB-SubCell"/>
</dbReference>
<evidence type="ECO:0000256" key="2">
    <source>
        <dbReference type="ARBA" id="ARBA00004170"/>
    </source>
</evidence>
<evidence type="ECO:0000256" key="4">
    <source>
        <dbReference type="ARBA" id="ARBA00022448"/>
    </source>
</evidence>
<evidence type="ECO:0000256" key="10">
    <source>
        <dbReference type="ARBA" id="ARBA00023196"/>
    </source>
</evidence>
<dbReference type="Gene3D" id="1.10.287.80">
    <property type="entry name" value="ATP synthase, gamma subunit, helix hairpin domain"/>
    <property type="match status" value="1"/>
</dbReference>
<keyword evidence="6" id="KW-0997">Cell inner membrane</keyword>
<dbReference type="Pfam" id="PF00231">
    <property type="entry name" value="ATP-synt"/>
    <property type="match status" value="1"/>
</dbReference>
<comment type="similarity">
    <text evidence="3">Belongs to the ATPase gamma chain family.</text>
</comment>
<dbReference type="GO" id="GO:0005739">
    <property type="term" value="C:mitochondrion"/>
    <property type="evidence" value="ECO:0007669"/>
    <property type="project" value="UniProtKB-ARBA"/>
</dbReference>
<keyword evidence="9" id="KW-0472">Membrane</keyword>
<proteinExistence type="inferred from homology"/>
<evidence type="ECO:0000313" key="13">
    <source>
        <dbReference type="EMBL" id="SVB78989.1"/>
    </source>
</evidence>
<dbReference type="NCBIfam" id="NF004146">
    <property type="entry name" value="PRK05621.1-4"/>
    <property type="match status" value="1"/>
</dbReference>
<organism evidence="13">
    <name type="scientific">marine metagenome</name>
    <dbReference type="NCBI Taxonomy" id="408172"/>
    <lineage>
        <taxon>unclassified sequences</taxon>
        <taxon>metagenomes</taxon>
        <taxon>ecological metagenomes</taxon>
    </lineage>
</organism>
<dbReference type="FunFam" id="1.10.287.80:FF:000001">
    <property type="entry name" value="ATP synthase gamma chain"/>
    <property type="match status" value="1"/>
</dbReference>
<evidence type="ECO:0000256" key="12">
    <source>
        <dbReference type="ARBA" id="ARBA00060385"/>
    </source>
</evidence>
<dbReference type="AlphaFoldDB" id="A0A382GVK2"/>
<evidence type="ECO:0000256" key="9">
    <source>
        <dbReference type="ARBA" id="ARBA00023136"/>
    </source>
</evidence>
<evidence type="ECO:0000256" key="8">
    <source>
        <dbReference type="ARBA" id="ARBA00023065"/>
    </source>
</evidence>
<reference evidence="13" key="1">
    <citation type="submission" date="2018-05" db="EMBL/GenBank/DDBJ databases">
        <authorList>
            <person name="Lanie J.A."/>
            <person name="Ng W.-L."/>
            <person name="Kazmierczak K.M."/>
            <person name="Andrzejewski T.M."/>
            <person name="Davidsen T.M."/>
            <person name="Wayne K.J."/>
            <person name="Tettelin H."/>
            <person name="Glass J.I."/>
            <person name="Rusch D."/>
            <person name="Podicherti R."/>
            <person name="Tsui H.-C.T."/>
            <person name="Winkler M.E."/>
        </authorList>
    </citation>
    <scope>NUCLEOTIDE SEQUENCE</scope>
</reference>
<gene>
    <name evidence="13" type="ORF">METZ01_LOCUS231843</name>
</gene>